<dbReference type="AlphaFoldDB" id="A0A804NGU7"/>
<feature type="region of interest" description="Disordered" evidence="1">
    <location>
        <begin position="126"/>
        <end position="150"/>
    </location>
</feature>
<reference evidence="2" key="3">
    <citation type="submission" date="2021-05" db="UniProtKB">
        <authorList>
            <consortium name="EnsemblPlants"/>
        </authorList>
    </citation>
    <scope>IDENTIFICATION</scope>
    <source>
        <strain evidence="2">cv. B73</strain>
    </source>
</reference>
<reference evidence="2" key="2">
    <citation type="submission" date="2019-07" db="EMBL/GenBank/DDBJ databases">
        <authorList>
            <person name="Seetharam A."/>
            <person name="Woodhouse M."/>
            <person name="Cannon E."/>
        </authorList>
    </citation>
    <scope>NUCLEOTIDE SEQUENCE [LARGE SCALE GENOMIC DNA]</scope>
    <source>
        <strain evidence="2">cv. B73</strain>
    </source>
</reference>
<organism evidence="2 3">
    <name type="scientific">Zea mays</name>
    <name type="common">Maize</name>
    <dbReference type="NCBI Taxonomy" id="4577"/>
    <lineage>
        <taxon>Eukaryota</taxon>
        <taxon>Viridiplantae</taxon>
        <taxon>Streptophyta</taxon>
        <taxon>Embryophyta</taxon>
        <taxon>Tracheophyta</taxon>
        <taxon>Spermatophyta</taxon>
        <taxon>Magnoliopsida</taxon>
        <taxon>Liliopsida</taxon>
        <taxon>Poales</taxon>
        <taxon>Poaceae</taxon>
        <taxon>PACMAD clade</taxon>
        <taxon>Panicoideae</taxon>
        <taxon>Andropogonodae</taxon>
        <taxon>Andropogoneae</taxon>
        <taxon>Tripsacinae</taxon>
        <taxon>Zea</taxon>
    </lineage>
</organism>
<protein>
    <submittedName>
        <fullName evidence="2">Uncharacterized protein</fullName>
    </submittedName>
</protein>
<feature type="region of interest" description="Disordered" evidence="1">
    <location>
        <begin position="38"/>
        <end position="61"/>
    </location>
</feature>
<feature type="compositionally biased region" description="Gly residues" evidence="1">
    <location>
        <begin position="134"/>
        <end position="149"/>
    </location>
</feature>
<feature type="compositionally biased region" description="Basic residues" evidence="1">
    <location>
        <begin position="290"/>
        <end position="307"/>
    </location>
</feature>
<proteinExistence type="predicted"/>
<evidence type="ECO:0000256" key="1">
    <source>
        <dbReference type="SAM" id="MobiDB-lite"/>
    </source>
</evidence>
<dbReference type="Proteomes" id="UP000007305">
    <property type="component" value="Chromosome 3"/>
</dbReference>
<gene>
    <name evidence="2" type="primary">LOC100502484</name>
</gene>
<feature type="region of interest" description="Disordered" evidence="1">
    <location>
        <begin position="194"/>
        <end position="338"/>
    </location>
</feature>
<name>A0A804NGU7_MAIZE</name>
<keyword evidence="3" id="KW-1185">Reference proteome</keyword>
<accession>A0A804NGU7</accession>
<evidence type="ECO:0000313" key="3">
    <source>
        <dbReference type="Proteomes" id="UP000007305"/>
    </source>
</evidence>
<dbReference type="Gramene" id="Zm00001eb159650_T001">
    <property type="protein sequence ID" value="Zm00001eb159650_P001"/>
    <property type="gene ID" value="Zm00001eb159650"/>
</dbReference>
<feature type="compositionally biased region" description="Low complexity" evidence="1">
    <location>
        <begin position="223"/>
        <end position="245"/>
    </location>
</feature>
<feature type="region of interest" description="Disordered" evidence="1">
    <location>
        <begin position="358"/>
        <end position="425"/>
    </location>
</feature>
<dbReference type="OrthoDB" id="438440at2759"/>
<dbReference type="EnsemblPlants" id="Zm00001eb159650_T001">
    <property type="protein sequence ID" value="Zm00001eb159650_P001"/>
    <property type="gene ID" value="Zm00001eb159650"/>
</dbReference>
<sequence length="515" mass="53331">MRSFLELLWRKSARSFLLFPPGRGAEEALRVAVRDVVSGEEGGGRHHKRQAGRGLHAAAHRAGVRGGFRPTAAPAHPVVAPGLRGGGVGRVLRPRARARPALVRRADAAAAAGSGSGQAVQLGRGRVHGRVDGDGGGGRRGRGAAGGGPRPAVAAVVAVRVVRVRRGGRADAVPRHPGLRLAGVVAGQPPVRAHRVRGHRRAGAPGHLRGGQGHLRAGHAGDRGAPAGARGARAAAAAAHGPLARRQPRGAGQPHAAGARRGDARRAAPGGHVRGAVRVLRREPRPGGPGRRRGARPVRGHAPRHRAQGLLVPLPGPRHRAAQAPQRRAPHPPVPQHAQGAVHAHGLHVHPAARQQRVAAAPVSPRGRGAVPARLGRRRPPWRRGAPAEGSGGQRAARVPQLAAPARDTERPVCLRRGGRHTPGPRVQQLLQGAQRAGQGAAAAPEATGGRVAAARRRAAAAVLVAGDRQHRHPRTVGRQQKGAGVRGIEFVRFVPLVCSLEQCTFFDSGSARGT</sequence>
<reference evidence="3" key="1">
    <citation type="submission" date="2015-12" db="EMBL/GenBank/DDBJ databases">
        <title>Update maize B73 reference genome by single molecule sequencing technologies.</title>
        <authorList>
            <consortium name="Maize Genome Sequencing Project"/>
            <person name="Ware D."/>
        </authorList>
    </citation>
    <scope>NUCLEOTIDE SEQUENCE [LARGE SCALE GENOMIC DNA]</scope>
    <source>
        <strain evidence="3">cv. B73</strain>
    </source>
</reference>
<evidence type="ECO:0000313" key="2">
    <source>
        <dbReference type="EnsemblPlants" id="Zm00001eb159650_P001"/>
    </source>
</evidence>